<dbReference type="Proteomes" id="UP000295807">
    <property type="component" value="Unassembled WGS sequence"/>
</dbReference>
<organism evidence="3 4">
    <name type="scientific">Anseongella ginsenosidimutans</name>
    <dbReference type="NCBI Taxonomy" id="496056"/>
    <lineage>
        <taxon>Bacteria</taxon>
        <taxon>Pseudomonadati</taxon>
        <taxon>Bacteroidota</taxon>
        <taxon>Sphingobacteriia</taxon>
        <taxon>Sphingobacteriales</taxon>
        <taxon>Sphingobacteriaceae</taxon>
        <taxon>Anseongella</taxon>
    </lineage>
</organism>
<dbReference type="AlphaFoldDB" id="A0A4R3KW09"/>
<dbReference type="GO" id="GO:0016787">
    <property type="term" value="F:hydrolase activity"/>
    <property type="evidence" value="ECO:0007669"/>
    <property type="project" value="UniProtKB-KW"/>
</dbReference>
<dbReference type="OrthoDB" id="9794725at2"/>
<evidence type="ECO:0000256" key="1">
    <source>
        <dbReference type="ARBA" id="ARBA00022801"/>
    </source>
</evidence>
<sequence length="313" mass="34277">MRLFLAILFLITATPGKSQQTIPLYEGDIPGAKPGPDREISAPNELVDTVLTQVSRPTLTLFLPEKGASLPQEGPGAGRMAVIICPGGGYHALLIEREGRFVAREFNKAGIAAVVLKYRLPHDRIMEDKASGPLRDAQQAIRVVREHAAEWGIDPAKIGIMGFSAGGHLAATAGTHFDKPLIENAGSVSLRPDFMLLINPVISFTDSIGHKGSRDNLLGPSPSGEQIRFYSAELGVTEKTPPAFLVHSAEDVVVPPENSLYFYRALRNHHVPAAIHLYGRGEHGFLTAPDFEEWFGRCLYWLRTWQEEQDRAG</sequence>
<reference evidence="3 4" key="1">
    <citation type="submission" date="2019-03" db="EMBL/GenBank/DDBJ databases">
        <title>Genomic Encyclopedia of Type Strains, Phase IV (KMG-IV): sequencing the most valuable type-strain genomes for metagenomic binning, comparative biology and taxonomic classification.</title>
        <authorList>
            <person name="Goeker M."/>
        </authorList>
    </citation>
    <scope>NUCLEOTIDE SEQUENCE [LARGE SCALE GENOMIC DNA]</scope>
    <source>
        <strain evidence="3 4">DSM 21100</strain>
    </source>
</reference>
<dbReference type="InterPro" id="IPR049492">
    <property type="entry name" value="BD-FAE-like_dom"/>
</dbReference>
<accession>A0A4R3KW09</accession>
<dbReference type="SUPFAM" id="SSF53474">
    <property type="entry name" value="alpha/beta-Hydrolases"/>
    <property type="match status" value="1"/>
</dbReference>
<evidence type="ECO:0000313" key="4">
    <source>
        <dbReference type="Proteomes" id="UP000295807"/>
    </source>
</evidence>
<dbReference type="Pfam" id="PF20434">
    <property type="entry name" value="BD-FAE"/>
    <property type="match status" value="1"/>
</dbReference>
<dbReference type="PANTHER" id="PTHR48081">
    <property type="entry name" value="AB HYDROLASE SUPERFAMILY PROTEIN C4A8.06C"/>
    <property type="match status" value="1"/>
</dbReference>
<feature type="domain" description="BD-FAE-like" evidence="2">
    <location>
        <begin position="80"/>
        <end position="266"/>
    </location>
</feature>
<protein>
    <submittedName>
        <fullName evidence="3">Acetyl esterase/lipase</fullName>
    </submittedName>
</protein>
<dbReference type="RefSeq" id="WP_132127396.1">
    <property type="nucleotide sequence ID" value="NZ_CP042432.1"/>
</dbReference>
<gene>
    <name evidence="3" type="ORF">EDD80_101114</name>
</gene>
<keyword evidence="1" id="KW-0378">Hydrolase</keyword>
<name>A0A4R3KW09_9SPHI</name>
<evidence type="ECO:0000259" key="2">
    <source>
        <dbReference type="Pfam" id="PF20434"/>
    </source>
</evidence>
<proteinExistence type="predicted"/>
<evidence type="ECO:0000313" key="3">
    <source>
        <dbReference type="EMBL" id="TCS89917.1"/>
    </source>
</evidence>
<comment type="caution">
    <text evidence="3">The sequence shown here is derived from an EMBL/GenBank/DDBJ whole genome shotgun (WGS) entry which is preliminary data.</text>
</comment>
<dbReference type="InterPro" id="IPR050300">
    <property type="entry name" value="GDXG_lipolytic_enzyme"/>
</dbReference>
<dbReference type="InterPro" id="IPR029058">
    <property type="entry name" value="AB_hydrolase_fold"/>
</dbReference>
<dbReference type="Gene3D" id="3.40.50.1820">
    <property type="entry name" value="alpha/beta hydrolase"/>
    <property type="match status" value="1"/>
</dbReference>
<dbReference type="PANTHER" id="PTHR48081:SF6">
    <property type="entry name" value="PEPTIDASE S9 PROLYL OLIGOPEPTIDASE CATALYTIC DOMAIN-CONTAINING PROTEIN"/>
    <property type="match status" value="1"/>
</dbReference>
<dbReference type="EMBL" id="SMAD01000001">
    <property type="protein sequence ID" value="TCS89917.1"/>
    <property type="molecule type" value="Genomic_DNA"/>
</dbReference>
<keyword evidence="4" id="KW-1185">Reference proteome</keyword>